<dbReference type="Pfam" id="PF13561">
    <property type="entry name" value="adh_short_C2"/>
    <property type="match status" value="1"/>
</dbReference>
<dbReference type="AlphaFoldDB" id="A0A484S8E3"/>
<accession>A0A484S8E3</accession>
<comment type="similarity">
    <text evidence="1">Belongs to the short-chain dehydrogenases/reductases (SDR) family.</text>
</comment>
<dbReference type="PANTHER" id="PTHR42760:SF135">
    <property type="entry name" value="BLL7886 PROTEIN"/>
    <property type="match status" value="1"/>
</dbReference>
<dbReference type="GO" id="GO:0004316">
    <property type="term" value="F:3-oxoacyl-[acyl-carrier-protein] reductase (NADPH) activity"/>
    <property type="evidence" value="ECO:0007669"/>
    <property type="project" value="UniProtKB-EC"/>
</dbReference>
<dbReference type="InterPro" id="IPR057326">
    <property type="entry name" value="KR_dom"/>
</dbReference>
<reference evidence="4" key="1">
    <citation type="submission" date="2019-03" db="EMBL/GenBank/DDBJ databases">
        <authorList>
            <person name="Danneels B."/>
        </authorList>
    </citation>
    <scope>NUCLEOTIDE SEQUENCE</scope>
</reference>
<evidence type="ECO:0000256" key="1">
    <source>
        <dbReference type="ARBA" id="ARBA00006484"/>
    </source>
</evidence>
<dbReference type="SUPFAM" id="SSF51735">
    <property type="entry name" value="NAD(P)-binding Rossmann-fold domains"/>
    <property type="match status" value="1"/>
</dbReference>
<dbReference type="GO" id="GO:0030497">
    <property type="term" value="P:fatty acid elongation"/>
    <property type="evidence" value="ECO:0007669"/>
    <property type="project" value="TreeGrafter"/>
</dbReference>
<dbReference type="NCBIfam" id="NF005559">
    <property type="entry name" value="PRK07231.1"/>
    <property type="match status" value="1"/>
</dbReference>
<dbReference type="EMBL" id="CAADIF010000002">
    <property type="protein sequence ID" value="VFR58305.1"/>
    <property type="molecule type" value="Genomic_DNA"/>
</dbReference>
<dbReference type="Gene3D" id="3.40.50.720">
    <property type="entry name" value="NAD(P)-binding Rossmann-like Domain"/>
    <property type="match status" value="1"/>
</dbReference>
<gene>
    <name evidence="3" type="ORF">ANK1_2754</name>
    <name evidence="4" type="ORF">ANK2_2755</name>
</gene>
<dbReference type="PROSITE" id="PS00061">
    <property type="entry name" value="ADH_SHORT"/>
    <property type="match status" value="1"/>
</dbReference>
<name>A0A484S8E3_9ZZZZ</name>
<keyword evidence="4" id="KW-0560">Oxidoreductase</keyword>
<protein>
    <submittedName>
        <fullName evidence="4">3-oxoacyl-[acyl-carrier protein] reductase</fullName>
        <ecNumber evidence="4">1.1.1.100</ecNumber>
    </submittedName>
</protein>
<dbReference type="InterPro" id="IPR036291">
    <property type="entry name" value="NAD(P)-bd_dom_sf"/>
</dbReference>
<dbReference type="EMBL" id="CAADIA010000013">
    <property type="protein sequence ID" value="VFR39464.1"/>
    <property type="molecule type" value="Genomic_DNA"/>
</dbReference>
<proteinExistence type="inferred from homology"/>
<dbReference type="EC" id="1.1.1.100" evidence="4"/>
<dbReference type="InterPro" id="IPR002347">
    <property type="entry name" value="SDR_fam"/>
</dbReference>
<organism evidence="4">
    <name type="scientific">plant metagenome</name>
    <dbReference type="NCBI Taxonomy" id="1297885"/>
    <lineage>
        <taxon>unclassified sequences</taxon>
        <taxon>metagenomes</taxon>
        <taxon>organismal metagenomes</taxon>
    </lineage>
</organism>
<dbReference type="PANTHER" id="PTHR42760">
    <property type="entry name" value="SHORT-CHAIN DEHYDROGENASES/REDUCTASES FAMILY MEMBER"/>
    <property type="match status" value="1"/>
</dbReference>
<dbReference type="PRINTS" id="PR00080">
    <property type="entry name" value="SDRFAMILY"/>
</dbReference>
<dbReference type="NCBIfam" id="NF009466">
    <property type="entry name" value="PRK12826.1-2"/>
    <property type="match status" value="1"/>
</dbReference>
<dbReference type="SMART" id="SM00822">
    <property type="entry name" value="PKS_KR"/>
    <property type="match status" value="1"/>
</dbReference>
<evidence type="ECO:0000313" key="3">
    <source>
        <dbReference type="EMBL" id="VFR39464.1"/>
    </source>
</evidence>
<dbReference type="FunFam" id="3.40.50.720:FF:000084">
    <property type="entry name" value="Short-chain dehydrogenase reductase"/>
    <property type="match status" value="1"/>
</dbReference>
<dbReference type="InterPro" id="IPR020904">
    <property type="entry name" value="Sc_DH/Rdtase_CS"/>
</dbReference>
<evidence type="ECO:0000259" key="2">
    <source>
        <dbReference type="SMART" id="SM00822"/>
    </source>
</evidence>
<feature type="domain" description="Ketoreductase" evidence="2">
    <location>
        <begin position="6"/>
        <end position="187"/>
    </location>
</feature>
<dbReference type="PRINTS" id="PR00081">
    <property type="entry name" value="GDHRDH"/>
</dbReference>
<evidence type="ECO:0000313" key="4">
    <source>
        <dbReference type="EMBL" id="VFR58305.1"/>
    </source>
</evidence>
<sequence length="251" mass="25735">MLLDSKVAVISGAAGVRGIGYATAKLFAEQGAKVVILDLDEAASQAAAATLPGAGHLGLACDVTDAAACRRAADAVLARHGRIDVLINNAGITQPVKTMEIDADSWDRILDVNLRGVLQLSQAFIPQFRKQGAGSIACMSSVSAQRGGGIFGGPHYSAAKAGVLGLAKAMARELGPDNVRVNCVTPGLIETDITGGKLTDAMRADILKGIPLNRLGQARDVASAYLFLASDLSSYITGGVIDVNGGMLIHG</sequence>